<keyword evidence="3" id="KW-0968">Cytoplasmic vesicle</keyword>
<feature type="region of interest" description="Disordered" evidence="6">
    <location>
        <begin position="1"/>
        <end position="22"/>
    </location>
</feature>
<evidence type="ECO:0000313" key="9">
    <source>
        <dbReference type="EMBL" id="CAF1583074.1"/>
    </source>
</evidence>
<dbReference type="Gene3D" id="2.20.110.10">
    <property type="entry name" value="Histone H3 K4-specific methyltransferase SET7/9 N-terminal domain"/>
    <property type="match status" value="3"/>
</dbReference>
<dbReference type="InterPro" id="IPR003409">
    <property type="entry name" value="MORN"/>
</dbReference>
<comment type="function">
    <text evidence="5">Assembles a suppression complex (suppresome) by tethering SIRT1 and MDM2 to regulate composite modifications of p53/TP53. Confers both deacetylation-mediated functional inactivation, by SIRT1, and ubiquitination-dependent degradation, by MDM2, of p53/TP53, promoting a proliferative and cell survival behaviors. May play a role in the regulation of spermatogenesis.</text>
</comment>
<evidence type="ECO:0000256" key="3">
    <source>
        <dbReference type="ARBA" id="ARBA00023329"/>
    </source>
</evidence>
<dbReference type="PANTHER" id="PTHR46511">
    <property type="entry name" value="MORN REPEAT-CONTAINING PROTEIN 3"/>
    <property type="match status" value="1"/>
</dbReference>
<evidence type="ECO:0000313" key="12">
    <source>
        <dbReference type="Proteomes" id="UP000663877"/>
    </source>
</evidence>
<evidence type="ECO:0000256" key="5">
    <source>
        <dbReference type="ARBA" id="ARBA00045851"/>
    </source>
</evidence>
<evidence type="ECO:0000256" key="1">
    <source>
        <dbReference type="ARBA" id="ARBA00004218"/>
    </source>
</evidence>
<organism evidence="7 12">
    <name type="scientific">Adineta steineri</name>
    <dbReference type="NCBI Taxonomy" id="433720"/>
    <lineage>
        <taxon>Eukaryota</taxon>
        <taxon>Metazoa</taxon>
        <taxon>Spiralia</taxon>
        <taxon>Gnathifera</taxon>
        <taxon>Rotifera</taxon>
        <taxon>Eurotatoria</taxon>
        <taxon>Bdelloidea</taxon>
        <taxon>Adinetida</taxon>
        <taxon>Adinetidae</taxon>
        <taxon>Adineta</taxon>
    </lineage>
</organism>
<reference evidence="7" key="1">
    <citation type="submission" date="2021-02" db="EMBL/GenBank/DDBJ databases">
        <authorList>
            <person name="Nowell W R."/>
        </authorList>
    </citation>
    <scope>NUCLEOTIDE SEQUENCE</scope>
</reference>
<evidence type="ECO:0000313" key="10">
    <source>
        <dbReference type="EMBL" id="CAF1603832.1"/>
    </source>
</evidence>
<dbReference type="OrthoDB" id="270720at2759"/>
<evidence type="ECO:0000256" key="2">
    <source>
        <dbReference type="ARBA" id="ARBA00022737"/>
    </source>
</evidence>
<dbReference type="EMBL" id="CAJNOM010001339">
    <property type="protein sequence ID" value="CAF1603832.1"/>
    <property type="molecule type" value="Genomic_DNA"/>
</dbReference>
<dbReference type="FunFam" id="2.20.110.10:FF:000002">
    <property type="entry name" value="Phosphatidylinositol 4-phosphate 5-kinase 8"/>
    <property type="match status" value="1"/>
</dbReference>
<evidence type="ECO:0000313" key="11">
    <source>
        <dbReference type="Proteomes" id="UP000663832"/>
    </source>
</evidence>
<dbReference type="PANTHER" id="PTHR46511:SF1">
    <property type="entry name" value="MORN REPEAT-CONTAINING PROTEIN 3"/>
    <property type="match status" value="1"/>
</dbReference>
<protein>
    <recommendedName>
        <fullName evidence="4">MORN repeat-containing protein 3</fullName>
    </recommendedName>
</protein>
<dbReference type="EMBL" id="CAJNOM010000975">
    <property type="protein sequence ID" value="CAF1583074.1"/>
    <property type="molecule type" value="Genomic_DNA"/>
</dbReference>
<keyword evidence="2" id="KW-0677">Repeat</keyword>
<accession>A0A814VG41</accession>
<evidence type="ECO:0000256" key="6">
    <source>
        <dbReference type="SAM" id="MobiDB-lite"/>
    </source>
</evidence>
<proteinExistence type="predicted"/>
<dbReference type="InterPro" id="IPR052472">
    <property type="entry name" value="MORN3"/>
</dbReference>
<name>A0A814VG41_9BILA</name>
<sequence>MSVSKGRQSPPPEQLWKSWDRKARKQGCHATIYSSDGSQYKGDWQNDKRHGKGVYLWKSTGDFYEGDFANGTRTGFGTLTVKSSDGKLQRQYAGGWKNDKKHGYGNLFFSDNEHYEGEFYADKRNGWGRMFYADGSTYEGQWLDDKRHGTGMLRLANDNRYEGEWHADKKHGQGKFYYVTRGQLMEGLWVDDICKAGEMKDFGRDQAIIPTPYPIPDLSLANPDQVLTDAKTTFTDTDG</sequence>
<dbReference type="Proteomes" id="UP000663877">
    <property type="component" value="Unassembled WGS sequence"/>
</dbReference>
<dbReference type="Proteomes" id="UP000663832">
    <property type="component" value="Unassembled WGS sequence"/>
</dbReference>
<dbReference type="EMBL" id="CAJNOI010000214">
    <property type="protein sequence ID" value="CAF1188539.1"/>
    <property type="molecule type" value="Genomic_DNA"/>
</dbReference>
<gene>
    <name evidence="7" type="ORF">BJG266_LOCUS26194</name>
    <name evidence="8" type="ORF">BJG266_LOCUS35983</name>
    <name evidence="9" type="ORF">QVE165_LOCUS50289</name>
    <name evidence="10" type="ORF">QVE165_LOCUS53022</name>
</gene>
<comment type="subcellular location">
    <subcellularLocation>
        <location evidence="1">Cytoplasmic vesicle</location>
        <location evidence="1">Secretory vesicle</location>
        <location evidence="1">Acrosome</location>
    </subcellularLocation>
</comment>
<keyword evidence="11" id="KW-1185">Reference proteome</keyword>
<dbReference type="SUPFAM" id="SSF82185">
    <property type="entry name" value="Histone H3 K4-specific methyltransferase SET7/9 N-terminal domain"/>
    <property type="match status" value="2"/>
</dbReference>
<comment type="caution">
    <text evidence="7">The sequence shown here is derived from an EMBL/GenBank/DDBJ whole genome shotgun (WGS) entry which is preliminary data.</text>
</comment>
<evidence type="ECO:0000256" key="4">
    <source>
        <dbReference type="ARBA" id="ARBA00039854"/>
    </source>
</evidence>
<dbReference type="GO" id="GO:0001669">
    <property type="term" value="C:acrosomal vesicle"/>
    <property type="evidence" value="ECO:0007669"/>
    <property type="project" value="UniProtKB-SubCell"/>
</dbReference>
<dbReference type="Pfam" id="PF02493">
    <property type="entry name" value="MORN"/>
    <property type="match status" value="6"/>
</dbReference>
<dbReference type="EMBL" id="CAJNOI010000987">
    <property type="protein sequence ID" value="CAF1370138.1"/>
    <property type="molecule type" value="Genomic_DNA"/>
</dbReference>
<dbReference type="AlphaFoldDB" id="A0A814VG41"/>
<evidence type="ECO:0000313" key="7">
    <source>
        <dbReference type="EMBL" id="CAF1188539.1"/>
    </source>
</evidence>
<evidence type="ECO:0000313" key="8">
    <source>
        <dbReference type="EMBL" id="CAF1370138.1"/>
    </source>
</evidence>
<dbReference type="SMART" id="SM00698">
    <property type="entry name" value="MORN"/>
    <property type="match status" value="6"/>
</dbReference>